<proteinExistence type="predicted"/>
<dbReference type="EMBL" id="CP144749">
    <property type="protein sequence ID" value="WVZ76449.1"/>
    <property type="molecule type" value="Genomic_DNA"/>
</dbReference>
<evidence type="ECO:0000256" key="1">
    <source>
        <dbReference type="SAM" id="MobiDB-lite"/>
    </source>
</evidence>
<gene>
    <name evidence="2" type="ORF">U9M48_024425</name>
</gene>
<feature type="compositionally biased region" description="Pro residues" evidence="1">
    <location>
        <begin position="43"/>
        <end position="52"/>
    </location>
</feature>
<dbReference type="Proteomes" id="UP001341281">
    <property type="component" value="Chromosome 05"/>
</dbReference>
<evidence type="ECO:0000313" key="2">
    <source>
        <dbReference type="EMBL" id="WVZ76449.1"/>
    </source>
</evidence>
<evidence type="ECO:0000313" key="3">
    <source>
        <dbReference type="Proteomes" id="UP001341281"/>
    </source>
</evidence>
<reference evidence="2 3" key="1">
    <citation type="submission" date="2024-02" db="EMBL/GenBank/DDBJ databases">
        <title>High-quality chromosome-scale genome assembly of Pensacola bahiagrass (Paspalum notatum Flugge var. saurae).</title>
        <authorList>
            <person name="Vega J.M."/>
            <person name="Podio M."/>
            <person name="Orjuela J."/>
            <person name="Siena L.A."/>
            <person name="Pessino S.C."/>
            <person name="Combes M.C."/>
            <person name="Mariac C."/>
            <person name="Albertini E."/>
            <person name="Pupilli F."/>
            <person name="Ortiz J.P.A."/>
            <person name="Leblanc O."/>
        </authorList>
    </citation>
    <scope>NUCLEOTIDE SEQUENCE [LARGE SCALE GENOMIC DNA]</scope>
    <source>
        <strain evidence="2">R1</strain>
        <tissue evidence="2">Leaf</tissue>
    </source>
</reference>
<keyword evidence="3" id="KW-1185">Reference proteome</keyword>
<accession>A0AAQ3TQR3</accession>
<feature type="compositionally biased region" description="Low complexity" evidence="1">
    <location>
        <begin position="27"/>
        <end position="37"/>
    </location>
</feature>
<organism evidence="2 3">
    <name type="scientific">Paspalum notatum var. saurae</name>
    <dbReference type="NCBI Taxonomy" id="547442"/>
    <lineage>
        <taxon>Eukaryota</taxon>
        <taxon>Viridiplantae</taxon>
        <taxon>Streptophyta</taxon>
        <taxon>Embryophyta</taxon>
        <taxon>Tracheophyta</taxon>
        <taxon>Spermatophyta</taxon>
        <taxon>Magnoliopsida</taxon>
        <taxon>Liliopsida</taxon>
        <taxon>Poales</taxon>
        <taxon>Poaceae</taxon>
        <taxon>PACMAD clade</taxon>
        <taxon>Panicoideae</taxon>
        <taxon>Andropogonodae</taxon>
        <taxon>Paspaleae</taxon>
        <taxon>Paspalinae</taxon>
        <taxon>Paspalum</taxon>
    </lineage>
</organism>
<sequence length="86" mass="9331">MRGHRRFVVDLNFFFNSGEDPYSVPSTAGPTAEPATAEDGRRPPNPAPPRPTPGSHQPLSRRTPPALAPPRSASLPTPMARRRHAV</sequence>
<feature type="compositionally biased region" description="Low complexity" evidence="1">
    <location>
        <begin position="58"/>
        <end position="78"/>
    </location>
</feature>
<name>A0AAQ3TQR3_PASNO</name>
<feature type="region of interest" description="Disordered" evidence="1">
    <location>
        <begin position="16"/>
        <end position="86"/>
    </location>
</feature>
<dbReference type="AlphaFoldDB" id="A0AAQ3TQR3"/>
<protein>
    <submittedName>
        <fullName evidence="2">Uncharacterized protein</fullName>
    </submittedName>
</protein>